<dbReference type="PANTHER" id="PTHR24006">
    <property type="entry name" value="UBIQUITIN CARBOXYL-TERMINAL HYDROLASE"/>
    <property type="match status" value="1"/>
</dbReference>
<dbReference type="PROSITE" id="PS00972">
    <property type="entry name" value="USP_1"/>
    <property type="match status" value="1"/>
</dbReference>
<feature type="compositionally biased region" description="Low complexity" evidence="13">
    <location>
        <begin position="710"/>
        <end position="727"/>
    </location>
</feature>
<dbReference type="CDD" id="cd14355">
    <property type="entry name" value="UBA_UBP28"/>
    <property type="match status" value="1"/>
</dbReference>
<evidence type="ECO:0000256" key="1">
    <source>
        <dbReference type="ARBA" id="ARBA00000707"/>
    </source>
</evidence>
<keyword evidence="6" id="KW-0645">Protease</keyword>
<dbReference type="Gene3D" id="1.10.8.10">
    <property type="entry name" value="DNA helicase RuvA subunit, C-terminal domain"/>
    <property type="match status" value="1"/>
</dbReference>
<dbReference type="GeneID" id="101833666"/>
<feature type="compositionally biased region" description="Polar residues" evidence="13">
    <location>
        <begin position="516"/>
        <end position="525"/>
    </location>
</feature>
<dbReference type="PANTHER" id="PTHR24006:SF678">
    <property type="entry name" value="UBIQUITIN CARBOXYL-TERMINAL HYDROLASE 28"/>
    <property type="match status" value="1"/>
</dbReference>
<evidence type="ECO:0000256" key="13">
    <source>
        <dbReference type="SAM" id="MobiDB-lite"/>
    </source>
</evidence>
<dbReference type="Pfam" id="PF22566">
    <property type="entry name" value="UBA_8"/>
    <property type="match status" value="1"/>
</dbReference>
<evidence type="ECO:0000256" key="11">
    <source>
        <dbReference type="ARBA" id="ARBA00023242"/>
    </source>
</evidence>
<evidence type="ECO:0000256" key="7">
    <source>
        <dbReference type="ARBA" id="ARBA00022786"/>
    </source>
</evidence>
<evidence type="ECO:0000259" key="14">
    <source>
        <dbReference type="PROSITE" id="PS50235"/>
    </source>
</evidence>
<dbReference type="CDD" id="cd02665">
    <property type="entry name" value="Peptidase_C19I"/>
    <property type="match status" value="1"/>
</dbReference>
<dbReference type="Pfam" id="PF00443">
    <property type="entry name" value="UCH"/>
    <property type="match status" value="1"/>
</dbReference>
<dbReference type="GO" id="GO:0016787">
    <property type="term" value="F:hydrolase activity"/>
    <property type="evidence" value="ECO:0007669"/>
    <property type="project" value="UniProtKB-KW"/>
</dbReference>
<feature type="region of interest" description="Disordered" evidence="13">
    <location>
        <begin position="62"/>
        <end position="83"/>
    </location>
</feature>
<proteinExistence type="predicted"/>
<feature type="domain" description="USP" evidence="14">
    <location>
        <begin position="162"/>
        <end position="652"/>
    </location>
</feature>
<comment type="catalytic activity">
    <reaction evidence="1">
        <text>Thiol-dependent hydrolysis of ester, thioester, amide, peptide and isopeptide bonds formed by the C-terminal Gly of ubiquitin (a 76-residue protein attached to proteins as an intracellular targeting signal).</text>
        <dbReference type="EC" id="3.4.19.12"/>
    </reaction>
</comment>
<comment type="subcellular location">
    <subcellularLocation>
        <location evidence="2">Nucleus</location>
    </subcellularLocation>
</comment>
<keyword evidence="4" id="KW-1017">Isopeptide bond</keyword>
<dbReference type="PROSITE" id="PS00973">
    <property type="entry name" value="USP_2"/>
    <property type="match status" value="1"/>
</dbReference>
<dbReference type="InterPro" id="IPR028889">
    <property type="entry name" value="USP"/>
</dbReference>
<dbReference type="RefSeq" id="XP_040585806.1">
    <property type="nucleotide sequence ID" value="XM_040729872.1"/>
</dbReference>
<dbReference type="InterPro" id="IPR001394">
    <property type="entry name" value="Peptidase_C19_UCH"/>
</dbReference>
<protein>
    <recommendedName>
        <fullName evidence="3">ubiquitinyl hydrolase 1</fullName>
        <ecNumber evidence="3">3.4.19.12</ecNumber>
    </recommendedName>
</protein>
<dbReference type="InterPro" id="IPR038765">
    <property type="entry name" value="Papain-like_cys_pep_sf"/>
</dbReference>
<dbReference type="InterPro" id="IPR054109">
    <property type="entry name" value="UBA_8"/>
</dbReference>
<dbReference type="SUPFAM" id="SSF54001">
    <property type="entry name" value="Cysteine proteinases"/>
    <property type="match status" value="1"/>
</dbReference>
<dbReference type="Proteomes" id="UP000886700">
    <property type="component" value="Unplaced"/>
</dbReference>
<keyword evidence="5" id="KW-0597">Phosphoprotein</keyword>
<evidence type="ECO:0000256" key="8">
    <source>
        <dbReference type="ARBA" id="ARBA00022801"/>
    </source>
</evidence>
<evidence type="ECO:0000256" key="10">
    <source>
        <dbReference type="ARBA" id="ARBA00022843"/>
    </source>
</evidence>
<keyword evidence="10" id="KW-0832">Ubl conjugation</keyword>
<evidence type="ECO:0000256" key="9">
    <source>
        <dbReference type="ARBA" id="ARBA00022807"/>
    </source>
</evidence>
<keyword evidence="8 16" id="KW-0378">Hydrolase</keyword>
<keyword evidence="15" id="KW-1185">Reference proteome</keyword>
<dbReference type="InterPro" id="IPR050164">
    <property type="entry name" value="Peptidase_C19"/>
</dbReference>
<dbReference type="SUPFAM" id="SSF46934">
    <property type="entry name" value="UBA-like"/>
    <property type="match status" value="1"/>
</dbReference>
<evidence type="ECO:0000256" key="5">
    <source>
        <dbReference type="ARBA" id="ARBA00022553"/>
    </source>
</evidence>
<evidence type="ECO:0000256" key="4">
    <source>
        <dbReference type="ARBA" id="ARBA00022499"/>
    </source>
</evidence>
<gene>
    <name evidence="16" type="primary">Usp28</name>
</gene>
<evidence type="ECO:0000256" key="2">
    <source>
        <dbReference type="ARBA" id="ARBA00004123"/>
    </source>
</evidence>
<evidence type="ECO:0000256" key="12">
    <source>
        <dbReference type="SAM" id="Coils"/>
    </source>
</evidence>
<name>A0ABM2WA69_MESAU</name>
<reference evidence="16" key="1">
    <citation type="submission" date="2025-08" db="UniProtKB">
        <authorList>
            <consortium name="RefSeq"/>
        </authorList>
    </citation>
    <scope>IDENTIFICATION</scope>
    <source>
        <tissue evidence="16">Liver</tissue>
    </source>
</reference>
<organism evidence="15 16">
    <name type="scientific">Mesocricetus auratus</name>
    <name type="common">Golden hamster</name>
    <dbReference type="NCBI Taxonomy" id="10036"/>
    <lineage>
        <taxon>Eukaryota</taxon>
        <taxon>Metazoa</taxon>
        <taxon>Chordata</taxon>
        <taxon>Craniata</taxon>
        <taxon>Vertebrata</taxon>
        <taxon>Euteleostomi</taxon>
        <taxon>Mammalia</taxon>
        <taxon>Eutheria</taxon>
        <taxon>Euarchontoglires</taxon>
        <taxon>Glires</taxon>
        <taxon>Rodentia</taxon>
        <taxon>Myomorpha</taxon>
        <taxon>Muroidea</taxon>
        <taxon>Cricetidae</taxon>
        <taxon>Cricetinae</taxon>
        <taxon>Mesocricetus</taxon>
    </lineage>
</organism>
<keyword evidence="9" id="KW-0788">Thiol protease</keyword>
<accession>A0ABM2WA69</accession>
<dbReference type="CDD" id="cd20487">
    <property type="entry name" value="USP28_C"/>
    <property type="match status" value="1"/>
</dbReference>
<dbReference type="Pfam" id="PF21909">
    <property type="entry name" value="USP_UIM_N"/>
    <property type="match status" value="1"/>
</dbReference>
<evidence type="ECO:0000313" key="15">
    <source>
        <dbReference type="Proteomes" id="UP000886700"/>
    </source>
</evidence>
<feature type="compositionally biased region" description="Polar residues" evidence="13">
    <location>
        <begin position="484"/>
        <end position="504"/>
    </location>
</feature>
<dbReference type="EC" id="3.4.19.12" evidence="3"/>
<keyword evidence="12" id="KW-0175">Coiled coil</keyword>
<dbReference type="InterPro" id="IPR054108">
    <property type="entry name" value="USP25/28_UIM"/>
</dbReference>
<dbReference type="InterPro" id="IPR018200">
    <property type="entry name" value="USP_CS"/>
</dbReference>
<dbReference type="InterPro" id="IPR009060">
    <property type="entry name" value="UBA-like_sf"/>
</dbReference>
<keyword evidence="7" id="KW-0833">Ubl conjugation pathway</keyword>
<evidence type="ECO:0000256" key="6">
    <source>
        <dbReference type="ARBA" id="ARBA00022670"/>
    </source>
</evidence>
<feature type="coiled-coil region" evidence="12">
    <location>
        <begin position="405"/>
        <end position="432"/>
    </location>
</feature>
<evidence type="ECO:0000313" key="16">
    <source>
        <dbReference type="RefSeq" id="XP_040585806.1"/>
    </source>
</evidence>
<keyword evidence="11" id="KW-0539">Nucleus</keyword>
<sequence>MTAELQQDDAAGATDGHGSSCQMLLNQLREITGIQDPSFLHEALKASNGDITQAVSLLTDQRVKEPSYDTTATEPSEDEGSATNKELLAKVIDLTHDNKDDLQAAIALSLLESPKIQTDGRDLNRMHEANSAETKRSKRKRCEVWGENHNPNNWRRVDGWPVGLKNVGNTCWFSAVIQSLFQLPEFRRLVLSYSLPQNILENCRSHTEKRNIMFMQELQYLFALLLGSNRKFVDPSAALDLLKGAFRSSEEQQQDVSEFTHKLLDWLEDAFQLAVNVNNPRNKSENPMVQLFYGTFLTEGIREGKPFCNNETFGQYPLQVNGYRNLDECLEGAMVEGDIALLASDHSVKYGQERWFTKLPPVLTFELSRFEFNQSLGQPEKIHNKLEFPQIIYMDRYMYKSKELIRSKRESIRKLKEEIQILQQKLERYVKYGSGPARFPLPDMLKYVIEFASTKPASESCQSQSAEPMTLPLPSVHCRVSDLTSQESPESCSQDAEGTFSSPEDTLPKSDAMNGPCSSPHSSLRVSAPPAPRTVTDEEMNSVKTCLQRWRSEIEQDIQDLKNCIESTTQAIEQMYCDPLLHQVPYRLHAVLVHEGQANAGHYWAYIYNQPRQIWLKYNDISVTESSWEELERDSYGGLRNVSAYCLMYINDKLPHFNAETAPDESDEMAGEVEALSVELRQYIQEDNWRFEQEVEEWEEEQSCKIPQMESSPNSSSQDFSTSQESPATSSHGVRCLSSEHAVIAKEQTAQAIANTAHAYEKSGVEAALSEVMLSPAMQGVILAIAKARQTFDRDGSEAGLIKAFHEEYSRLYQLAKETPTSHSDPRLQHVLVYFFQNEAPKRVVERTLLEQFADRNLSYDERSISIMKVAQAKLMEIGPDDMNMEEYKRWHEDYSLFRKVSVYLLTGLELFQKGKYQEALSYLVYAYQSNAALLMKGPRRGVKESVIALYRRKCLLELNAKAASLFETNDDHSVTEGINVMNELIIPCIHLIINNDISKDDLDAIEVMRNHWCSYLGKDIAENLQLCLGEFLPRLLDPSAEIIVLKEPPTIRPNSPYDLCSRFAAVMESIQGVSTVTVK</sequence>
<evidence type="ECO:0000256" key="3">
    <source>
        <dbReference type="ARBA" id="ARBA00012759"/>
    </source>
</evidence>
<feature type="region of interest" description="Disordered" evidence="13">
    <location>
        <begin position="484"/>
        <end position="539"/>
    </location>
</feature>
<dbReference type="Gene3D" id="6.10.250.1720">
    <property type="match status" value="1"/>
</dbReference>
<dbReference type="Gene3D" id="3.90.70.10">
    <property type="entry name" value="Cysteine proteinases"/>
    <property type="match status" value="1"/>
</dbReference>
<dbReference type="PROSITE" id="PS50235">
    <property type="entry name" value="USP_3"/>
    <property type="match status" value="1"/>
</dbReference>
<feature type="region of interest" description="Disordered" evidence="13">
    <location>
        <begin position="700"/>
        <end position="733"/>
    </location>
</feature>